<evidence type="ECO:0000313" key="3">
    <source>
        <dbReference type="Proteomes" id="UP001341840"/>
    </source>
</evidence>
<protein>
    <submittedName>
        <fullName evidence="2">Uncharacterized protein</fullName>
    </submittedName>
</protein>
<comment type="caution">
    <text evidence="2">The sequence shown here is derived from an EMBL/GenBank/DDBJ whole genome shotgun (WGS) entry which is preliminary data.</text>
</comment>
<feature type="compositionally biased region" description="Basic and acidic residues" evidence="1">
    <location>
        <begin position="206"/>
        <end position="220"/>
    </location>
</feature>
<gene>
    <name evidence="2" type="ORF">PIB30_067071</name>
</gene>
<feature type="region of interest" description="Disordered" evidence="1">
    <location>
        <begin position="175"/>
        <end position="238"/>
    </location>
</feature>
<dbReference type="EMBL" id="JASCZI010272554">
    <property type="protein sequence ID" value="MED6222718.1"/>
    <property type="molecule type" value="Genomic_DNA"/>
</dbReference>
<dbReference type="Proteomes" id="UP001341840">
    <property type="component" value="Unassembled WGS sequence"/>
</dbReference>
<proteinExistence type="predicted"/>
<sequence>MGIPGSIPASKVARMNRMMIRRNRMHIDGSSADRLSNPAISNPSLLPRKRPSSDIMDNSNINVSHVSPEANLCPTISVSSSQDVMHSSQNPRCDALRDITNYYQDRYLHQGQFRPKSTIEQRWESASSSRSYYVPFDTTMEGNQVDYSSEPLNESVYFDDTQIQADYVQAIHSDDAAGESQKEFSSLNGSRSHEYLQQEEGQTVVKTDRDKREASRKDPPGKIAAGGNNAPIDPTTTP</sequence>
<accession>A0ABU6ZL58</accession>
<reference evidence="2 3" key="1">
    <citation type="journal article" date="2023" name="Plants (Basel)">
        <title>Bridging the Gap: Combining Genomics and Transcriptomics Approaches to Understand Stylosanthes scabra, an Orphan Legume from the Brazilian Caatinga.</title>
        <authorList>
            <person name="Ferreira-Neto J.R.C."/>
            <person name="da Silva M.D."/>
            <person name="Binneck E."/>
            <person name="de Melo N.F."/>
            <person name="da Silva R.H."/>
            <person name="de Melo A.L.T.M."/>
            <person name="Pandolfi V."/>
            <person name="Bustamante F.O."/>
            <person name="Brasileiro-Vidal A.C."/>
            <person name="Benko-Iseppon A.M."/>
        </authorList>
    </citation>
    <scope>NUCLEOTIDE SEQUENCE [LARGE SCALE GENOMIC DNA]</scope>
    <source>
        <tissue evidence="2">Leaves</tissue>
    </source>
</reference>
<evidence type="ECO:0000256" key="1">
    <source>
        <dbReference type="SAM" id="MobiDB-lite"/>
    </source>
</evidence>
<evidence type="ECO:0000313" key="2">
    <source>
        <dbReference type="EMBL" id="MED6222718.1"/>
    </source>
</evidence>
<name>A0ABU6ZL58_9FABA</name>
<keyword evidence="3" id="KW-1185">Reference proteome</keyword>
<feature type="region of interest" description="Disordered" evidence="1">
    <location>
        <begin position="27"/>
        <end position="57"/>
    </location>
</feature>
<organism evidence="2 3">
    <name type="scientific">Stylosanthes scabra</name>
    <dbReference type="NCBI Taxonomy" id="79078"/>
    <lineage>
        <taxon>Eukaryota</taxon>
        <taxon>Viridiplantae</taxon>
        <taxon>Streptophyta</taxon>
        <taxon>Embryophyta</taxon>
        <taxon>Tracheophyta</taxon>
        <taxon>Spermatophyta</taxon>
        <taxon>Magnoliopsida</taxon>
        <taxon>eudicotyledons</taxon>
        <taxon>Gunneridae</taxon>
        <taxon>Pentapetalae</taxon>
        <taxon>rosids</taxon>
        <taxon>fabids</taxon>
        <taxon>Fabales</taxon>
        <taxon>Fabaceae</taxon>
        <taxon>Papilionoideae</taxon>
        <taxon>50 kb inversion clade</taxon>
        <taxon>dalbergioids sensu lato</taxon>
        <taxon>Dalbergieae</taxon>
        <taxon>Pterocarpus clade</taxon>
        <taxon>Stylosanthes</taxon>
    </lineage>
</organism>